<evidence type="ECO:0000256" key="2">
    <source>
        <dbReference type="SAM" id="Phobius"/>
    </source>
</evidence>
<keyword evidence="4" id="KW-1185">Reference proteome</keyword>
<feature type="compositionally biased region" description="Basic and acidic residues" evidence="1">
    <location>
        <begin position="29"/>
        <end position="39"/>
    </location>
</feature>
<keyword evidence="2" id="KW-1133">Transmembrane helix</keyword>
<evidence type="ECO:0000313" key="4">
    <source>
        <dbReference type="Proteomes" id="UP000000333"/>
    </source>
</evidence>
<organism evidence="3 4">
    <name type="scientific">Olsenella uli (strain ATCC 49627 / DSM 7084 / CCUG 31166 / CIP 109912 / JCM 12494 / LMG 11480 / NCIMB 702895 / VPI D76D-27C)</name>
    <name type="common">Lactobacillus uli</name>
    <dbReference type="NCBI Taxonomy" id="633147"/>
    <lineage>
        <taxon>Bacteria</taxon>
        <taxon>Bacillati</taxon>
        <taxon>Actinomycetota</taxon>
        <taxon>Coriobacteriia</taxon>
        <taxon>Coriobacteriales</taxon>
        <taxon>Atopobiaceae</taxon>
        <taxon>Olsenella</taxon>
    </lineage>
</organism>
<keyword evidence="2" id="KW-0472">Membrane</keyword>
<feature type="region of interest" description="Disordered" evidence="1">
    <location>
        <begin position="21"/>
        <end position="65"/>
    </location>
</feature>
<dbReference type="OrthoDB" id="3181413at2"/>
<sequence length="341" mass="35399">MAKKREAARIQKGALSAEQAEELFTTVDETGHTNEETAKRQRRRRREVGQGVDVDPLSEADPSGSNVEKVITATAVGFVVVFLLIIVISQVATGLARRAGTADLSDDVTVTTVATALDKGVEWGNGFTQFPDRFSVQEADENTHRIEVTVVDTSSKDVLEAFAGSQIQAAALSVNALLNPNIDTITYHVNVYVNDEGEFQNAKFFGLVQPEGNMKTLMTFVWTKTTTEEGVRFNCAITGVDSATQEQLRKAITSSFTPSSIISSLLGDSDDAATATVDSGEPSPGVTGSSTGGPSATGASTSNAVSPDGAATTSAEASASPSAVDASSGDASASTTSTSGS</sequence>
<dbReference type="HOGENOM" id="CLU_070989_0_0_11"/>
<name>E1QXQ2_OLSUV</name>
<proteinExistence type="predicted"/>
<dbReference type="STRING" id="633147.Olsu_0032"/>
<protein>
    <submittedName>
        <fullName evidence="3">Uncharacterized protein</fullName>
    </submittedName>
</protein>
<accession>E1QXQ2</accession>
<dbReference type="Proteomes" id="UP000000333">
    <property type="component" value="Chromosome"/>
</dbReference>
<keyword evidence="2" id="KW-0812">Transmembrane</keyword>
<evidence type="ECO:0000256" key="1">
    <source>
        <dbReference type="SAM" id="MobiDB-lite"/>
    </source>
</evidence>
<dbReference type="KEGG" id="ols:Olsu_0032"/>
<dbReference type="eggNOG" id="ENOG5033TMV">
    <property type="taxonomic scope" value="Bacteria"/>
</dbReference>
<reference evidence="3 4" key="1">
    <citation type="journal article" date="2010" name="Stand. Genomic Sci.">
        <title>Complete genome sequence of Olsenella uli type strain (VPI D76D-27C).</title>
        <authorList>
            <person name="Goker M."/>
            <person name="Held B."/>
            <person name="Lucas S."/>
            <person name="Nolan M."/>
            <person name="Yasawong M."/>
            <person name="Glavina Del Rio T."/>
            <person name="Tice H."/>
            <person name="Cheng J.F."/>
            <person name="Bruce D."/>
            <person name="Detter J.C."/>
            <person name="Tapia R."/>
            <person name="Han C."/>
            <person name="Goodwin L."/>
            <person name="Pitluck S."/>
            <person name="Liolios K."/>
            <person name="Ivanova N."/>
            <person name="Mavromatis K."/>
            <person name="Mikhailova N."/>
            <person name="Pati A."/>
            <person name="Chen A."/>
            <person name="Palaniappan K."/>
            <person name="Land M."/>
            <person name="Hauser L."/>
            <person name="Chang Y.J."/>
            <person name="Jeffries C.D."/>
            <person name="Rohde M."/>
            <person name="Sikorski J."/>
            <person name="Pukall R."/>
            <person name="Woyke T."/>
            <person name="Bristow J."/>
            <person name="Eisen J.A."/>
            <person name="Markowitz V."/>
            <person name="Hugenholtz P."/>
            <person name="Kyrpides N.C."/>
            <person name="Klenk H.P."/>
            <person name="Lapidus A."/>
        </authorList>
    </citation>
    <scope>NUCLEOTIDE SEQUENCE [LARGE SCALE GENOMIC DNA]</scope>
    <source>
        <strain evidence="4">ATCC 49627 / DSM 7084 / CIP 109912 / JCM 12494 / NCIMB 702895 / VPI D76D-27C</strain>
    </source>
</reference>
<dbReference type="AlphaFoldDB" id="E1QXQ2"/>
<feature type="region of interest" description="Disordered" evidence="1">
    <location>
        <begin position="271"/>
        <end position="341"/>
    </location>
</feature>
<dbReference type="EMBL" id="CP002106">
    <property type="protein sequence ID" value="ADK67166.1"/>
    <property type="molecule type" value="Genomic_DNA"/>
</dbReference>
<dbReference type="RefSeq" id="WP_013250918.1">
    <property type="nucleotide sequence ID" value="NC_014363.1"/>
</dbReference>
<feature type="transmembrane region" description="Helical" evidence="2">
    <location>
        <begin position="70"/>
        <end position="88"/>
    </location>
</feature>
<evidence type="ECO:0000313" key="3">
    <source>
        <dbReference type="EMBL" id="ADK67166.1"/>
    </source>
</evidence>
<dbReference type="GeneID" id="78511517"/>
<gene>
    <name evidence="3" type="ordered locus">Olsu_0032</name>
</gene>